<dbReference type="CDD" id="cd07377">
    <property type="entry name" value="WHTH_GntR"/>
    <property type="match status" value="1"/>
</dbReference>
<evidence type="ECO:0000313" key="6">
    <source>
        <dbReference type="Proteomes" id="UP001242480"/>
    </source>
</evidence>
<dbReference type="SUPFAM" id="SSF46785">
    <property type="entry name" value="Winged helix' DNA-binding domain"/>
    <property type="match status" value="1"/>
</dbReference>
<dbReference type="PROSITE" id="PS50949">
    <property type="entry name" value="HTH_GNTR"/>
    <property type="match status" value="1"/>
</dbReference>
<keyword evidence="2 5" id="KW-0238">DNA-binding</keyword>
<proteinExistence type="predicted"/>
<keyword evidence="1" id="KW-0805">Transcription regulation</keyword>
<evidence type="ECO:0000256" key="2">
    <source>
        <dbReference type="ARBA" id="ARBA00023125"/>
    </source>
</evidence>
<dbReference type="Gene3D" id="1.10.10.10">
    <property type="entry name" value="Winged helix-like DNA-binding domain superfamily/Winged helix DNA-binding domain"/>
    <property type="match status" value="1"/>
</dbReference>
<feature type="domain" description="HTH gntR-type" evidence="4">
    <location>
        <begin position="18"/>
        <end position="85"/>
    </location>
</feature>
<reference evidence="5 6" key="1">
    <citation type="submission" date="2023-07" db="EMBL/GenBank/DDBJ databases">
        <title>Genomic Encyclopedia of Type Strains, Phase IV (KMG-IV): sequencing the most valuable type-strain genomes for metagenomic binning, comparative biology and taxonomic classification.</title>
        <authorList>
            <person name="Goeker M."/>
        </authorList>
    </citation>
    <scope>NUCLEOTIDE SEQUENCE [LARGE SCALE GENOMIC DNA]</scope>
    <source>
        <strain evidence="5 6">DSM 19619</strain>
    </source>
</reference>
<dbReference type="InterPro" id="IPR036388">
    <property type="entry name" value="WH-like_DNA-bd_sf"/>
</dbReference>
<sequence length="222" mass="24480">MNAVLSLDQAALAPLSSATLADQVADRIVEAIAGRRLASEARLIETELAAALHVSRVPVREAIRILTSQGIVVANPRRGVRVATFDAAWARQLHDARVAIERLGAHLAAEICRRDPSAVTRLEACVAGIEAAKGDWLSVNRADIAFHATLFEIAGSPLMLTLWHAISRHVLIMFSIETYRDVDFDRVVKEHRVYIDALLHETPQGIDEEIDRHVAGLRTFEF</sequence>
<dbReference type="InterPro" id="IPR036390">
    <property type="entry name" value="WH_DNA-bd_sf"/>
</dbReference>
<dbReference type="InterPro" id="IPR000524">
    <property type="entry name" value="Tscrpt_reg_HTH_GntR"/>
</dbReference>
<dbReference type="InterPro" id="IPR008920">
    <property type="entry name" value="TF_FadR/GntR_C"/>
</dbReference>
<evidence type="ECO:0000313" key="5">
    <source>
        <dbReference type="EMBL" id="MDQ0468868.1"/>
    </source>
</evidence>
<dbReference type="SUPFAM" id="SSF48008">
    <property type="entry name" value="GntR ligand-binding domain-like"/>
    <property type="match status" value="1"/>
</dbReference>
<dbReference type="PANTHER" id="PTHR43537:SF5">
    <property type="entry name" value="UXU OPERON TRANSCRIPTIONAL REGULATOR"/>
    <property type="match status" value="1"/>
</dbReference>
<dbReference type="EMBL" id="JAUSVX010000002">
    <property type="protein sequence ID" value="MDQ0468868.1"/>
    <property type="molecule type" value="Genomic_DNA"/>
</dbReference>
<dbReference type="SMART" id="SM00345">
    <property type="entry name" value="HTH_GNTR"/>
    <property type="match status" value="1"/>
</dbReference>
<protein>
    <submittedName>
        <fullName evidence="5">DNA-binding GntR family transcriptional regulator</fullName>
    </submittedName>
</protein>
<dbReference type="PANTHER" id="PTHR43537">
    <property type="entry name" value="TRANSCRIPTIONAL REGULATOR, GNTR FAMILY"/>
    <property type="match status" value="1"/>
</dbReference>
<dbReference type="RefSeq" id="WP_307270648.1">
    <property type="nucleotide sequence ID" value="NZ_JAUSVX010000002.1"/>
</dbReference>
<keyword evidence="3" id="KW-0804">Transcription</keyword>
<gene>
    <name evidence="5" type="ORF">QO011_001868</name>
</gene>
<name>A0ABU0J5X8_9HYPH</name>
<dbReference type="Gene3D" id="1.20.120.530">
    <property type="entry name" value="GntR ligand-binding domain-like"/>
    <property type="match status" value="1"/>
</dbReference>
<dbReference type="Pfam" id="PF07729">
    <property type="entry name" value="FCD"/>
    <property type="match status" value="1"/>
</dbReference>
<dbReference type="Pfam" id="PF00392">
    <property type="entry name" value="GntR"/>
    <property type="match status" value="1"/>
</dbReference>
<dbReference type="InterPro" id="IPR011711">
    <property type="entry name" value="GntR_C"/>
</dbReference>
<keyword evidence="6" id="KW-1185">Reference proteome</keyword>
<dbReference type="Proteomes" id="UP001242480">
    <property type="component" value="Unassembled WGS sequence"/>
</dbReference>
<organism evidence="5 6">
    <name type="scientific">Labrys wisconsinensis</name>
    <dbReference type="NCBI Taxonomy" id="425677"/>
    <lineage>
        <taxon>Bacteria</taxon>
        <taxon>Pseudomonadati</taxon>
        <taxon>Pseudomonadota</taxon>
        <taxon>Alphaproteobacteria</taxon>
        <taxon>Hyphomicrobiales</taxon>
        <taxon>Xanthobacteraceae</taxon>
        <taxon>Labrys</taxon>
    </lineage>
</organism>
<accession>A0ABU0J5X8</accession>
<dbReference type="GO" id="GO:0003677">
    <property type="term" value="F:DNA binding"/>
    <property type="evidence" value="ECO:0007669"/>
    <property type="project" value="UniProtKB-KW"/>
</dbReference>
<evidence type="ECO:0000259" key="4">
    <source>
        <dbReference type="PROSITE" id="PS50949"/>
    </source>
</evidence>
<evidence type="ECO:0000256" key="3">
    <source>
        <dbReference type="ARBA" id="ARBA00023163"/>
    </source>
</evidence>
<comment type="caution">
    <text evidence="5">The sequence shown here is derived from an EMBL/GenBank/DDBJ whole genome shotgun (WGS) entry which is preliminary data.</text>
</comment>
<evidence type="ECO:0000256" key="1">
    <source>
        <dbReference type="ARBA" id="ARBA00023015"/>
    </source>
</evidence>
<dbReference type="SMART" id="SM00895">
    <property type="entry name" value="FCD"/>
    <property type="match status" value="1"/>
</dbReference>